<evidence type="ECO:0000313" key="2">
    <source>
        <dbReference type="EMBL" id="KAB2570029.1"/>
    </source>
</evidence>
<dbReference type="EMBL" id="VCHE01000155">
    <property type="protein sequence ID" value="KAB2570029.1"/>
    <property type="molecule type" value="Genomic_DNA"/>
</dbReference>
<comment type="caution">
    <text evidence="2">The sequence shown here is derived from an EMBL/GenBank/DDBJ whole genome shotgun (WGS) entry which is preliminary data.</text>
</comment>
<sequence>MKFLDSAIAAIALGLCVSSSAATPVSGDFAVNDIAKRDCIADAAIIKKWKEDALQRYRVAFSTTDSSIVYKLGEVCDKFDDHIAKCGGINNNIQCYFSTPYSSWLIDKNQLIGAGDPIEDCLVEAFREKLADHFGCHIG</sequence>
<evidence type="ECO:0000313" key="3">
    <source>
        <dbReference type="Proteomes" id="UP000325902"/>
    </source>
</evidence>
<dbReference type="AlphaFoldDB" id="A0A5N5CXD7"/>
<dbReference type="OrthoDB" id="3779371at2759"/>
<protein>
    <submittedName>
        <fullName evidence="2">Uncharacterized protein</fullName>
    </submittedName>
</protein>
<reference evidence="2 3" key="1">
    <citation type="journal article" date="2019" name="Sci. Rep.">
        <title>A multi-omics analysis of the grapevine pathogen Lasiodiplodia theobromae reveals that temperature affects the expression of virulence- and pathogenicity-related genes.</title>
        <authorList>
            <person name="Felix C."/>
            <person name="Meneses R."/>
            <person name="Goncalves M.F.M."/>
            <person name="Tilleman L."/>
            <person name="Duarte A.S."/>
            <person name="Jorrin-Novo J.V."/>
            <person name="Van de Peer Y."/>
            <person name="Deforce D."/>
            <person name="Van Nieuwerburgh F."/>
            <person name="Esteves A.C."/>
            <person name="Alves A."/>
        </authorList>
    </citation>
    <scope>NUCLEOTIDE SEQUENCE [LARGE SCALE GENOMIC DNA]</scope>
    <source>
        <strain evidence="2 3">LA-SOL3</strain>
    </source>
</reference>
<feature type="chain" id="PRO_5024844396" evidence="1">
    <location>
        <begin position="23"/>
        <end position="139"/>
    </location>
</feature>
<proteinExistence type="predicted"/>
<gene>
    <name evidence="2" type="ORF">DBV05_g11305</name>
</gene>
<feature type="signal peptide" evidence="1">
    <location>
        <begin position="1"/>
        <end position="22"/>
    </location>
</feature>
<keyword evidence="3" id="KW-1185">Reference proteome</keyword>
<evidence type="ECO:0000256" key="1">
    <source>
        <dbReference type="SAM" id="SignalP"/>
    </source>
</evidence>
<keyword evidence="1" id="KW-0732">Signal</keyword>
<organism evidence="2 3">
    <name type="scientific">Lasiodiplodia theobromae</name>
    <dbReference type="NCBI Taxonomy" id="45133"/>
    <lineage>
        <taxon>Eukaryota</taxon>
        <taxon>Fungi</taxon>
        <taxon>Dikarya</taxon>
        <taxon>Ascomycota</taxon>
        <taxon>Pezizomycotina</taxon>
        <taxon>Dothideomycetes</taxon>
        <taxon>Dothideomycetes incertae sedis</taxon>
        <taxon>Botryosphaeriales</taxon>
        <taxon>Botryosphaeriaceae</taxon>
        <taxon>Lasiodiplodia</taxon>
    </lineage>
</organism>
<dbReference type="Proteomes" id="UP000325902">
    <property type="component" value="Unassembled WGS sequence"/>
</dbReference>
<accession>A0A5N5CXD7</accession>
<name>A0A5N5CXD7_9PEZI</name>